<dbReference type="PANTHER" id="PTHR23502:SF75">
    <property type="entry name" value="MULTIDRUG RESISTANCE PROTEIN D"/>
    <property type="match status" value="1"/>
</dbReference>
<feature type="transmembrane region" description="Helical" evidence="5">
    <location>
        <begin position="278"/>
        <end position="299"/>
    </location>
</feature>
<evidence type="ECO:0000259" key="6">
    <source>
        <dbReference type="PROSITE" id="PS50850"/>
    </source>
</evidence>
<dbReference type="AlphaFoldDB" id="A0A1W6MB28"/>
<sequence>MLKSLQKMPLLLAMMIIATGQVGVAIYLPSLPLISHDLGLTQADVQNVVTFFLVGFGASQLFYGPLSDAIGRRPVFILGQGIYLVGTVICIAFSSSIEALELGRLLQGLGAGSASVLGRSVLRDSYEGAQLTKALSYISITASIMPIIAPVFGGWIAFHVSWQAVFVFVLCYLLAIFTLGYFVLPETLPYAKRRFRPLTVLATYRTLATNPQVIGSASFNWMSYLVSLVSLSVFPFMMQGELGFSAADYGSMMIIPSAGLLLGSVTVNVLLRYFEVKRLLAASFVLVALSGCGLIWAPFSSVSLIAAFTVMSFAQGMSFPLSISLLLAPHKQNAGSVSALSGSVQMVMAALLGGFLVEHCVRTQAQLGLFYILVAMGCFAVLLLKGKVMTTPEVQKV</sequence>
<comment type="subcellular location">
    <subcellularLocation>
        <location evidence="1">Membrane</location>
        <topology evidence="1">Multi-pass membrane protein</topology>
    </subcellularLocation>
</comment>
<keyword evidence="4 5" id="KW-0472">Membrane</keyword>
<keyword evidence="2 5" id="KW-0812">Transmembrane</keyword>
<feature type="transmembrane region" description="Helical" evidence="5">
    <location>
        <begin position="164"/>
        <end position="184"/>
    </location>
</feature>
<dbReference type="Proteomes" id="UP000263418">
    <property type="component" value="Chromosome 2"/>
</dbReference>
<gene>
    <name evidence="8" type="ORF">CRN52_16120</name>
    <name evidence="7" type="ORF">FORC53_4006</name>
</gene>
<feature type="transmembrane region" description="Helical" evidence="5">
    <location>
        <begin position="305"/>
        <end position="327"/>
    </location>
</feature>
<evidence type="ECO:0000256" key="4">
    <source>
        <dbReference type="ARBA" id="ARBA00023136"/>
    </source>
</evidence>
<evidence type="ECO:0000313" key="7">
    <source>
        <dbReference type="EMBL" id="AXX62345.1"/>
    </source>
</evidence>
<dbReference type="CDD" id="cd17320">
    <property type="entry name" value="MFS_MdfA_MDR_like"/>
    <property type="match status" value="1"/>
</dbReference>
<name>A0A1W6MB28_VIBVL</name>
<reference evidence="8 9" key="2">
    <citation type="journal article" date="2018" name="Front. Microbiol.">
        <title>Phylogeny of Vibrio vulnificus from the Analysis of the Core-Genome: Implications for Intra-Species Taxonomy.</title>
        <authorList>
            <person name="Roig F.J."/>
            <person name="Gonzalez-Candelas F."/>
            <person name="Sanjuan E."/>
            <person name="Fouz B."/>
            <person name="Feil E.J."/>
            <person name="Llorens C."/>
            <person name="Baker-Austin C."/>
            <person name="Oliver J.D."/>
            <person name="Danin-Poleg Y."/>
            <person name="Gibas C.J."/>
            <person name="Kashi Y."/>
            <person name="Gulig P.A."/>
            <person name="Morrison S.S."/>
            <person name="Amaro C."/>
        </authorList>
    </citation>
    <scope>NUCLEOTIDE SEQUENCE [LARGE SCALE GENOMIC DNA]</scope>
    <source>
        <strain evidence="8 9">CECT4608</strain>
    </source>
</reference>
<feature type="transmembrane region" description="Helical" evidence="5">
    <location>
        <begin position="363"/>
        <end position="384"/>
    </location>
</feature>
<accession>A0A1W6MB28</accession>
<reference evidence="7 10" key="1">
    <citation type="submission" date="2017-01" db="EMBL/GenBank/DDBJ databases">
        <title>Complete Genome Sequence of Vibrio vulnificus FORC_053.</title>
        <authorList>
            <consortium name="Food-borne Pathogen Omics Research Center"/>
            <person name="Chung H.Y."/>
            <person name="Na E.J."/>
            <person name="Song J.S."/>
            <person name="Kim H."/>
            <person name="Lee J.-H."/>
            <person name="Ryu S."/>
            <person name="Choi S.H."/>
        </authorList>
    </citation>
    <scope>NUCLEOTIDE SEQUENCE [LARGE SCALE GENOMIC DNA]</scope>
    <source>
        <strain evidence="7 10">FORC_053</strain>
    </source>
</reference>
<organism evidence="8 9">
    <name type="scientific">Vibrio vulnificus</name>
    <dbReference type="NCBI Taxonomy" id="672"/>
    <lineage>
        <taxon>Bacteria</taxon>
        <taxon>Pseudomonadati</taxon>
        <taxon>Pseudomonadota</taxon>
        <taxon>Gammaproteobacteria</taxon>
        <taxon>Vibrionales</taxon>
        <taxon>Vibrionaceae</taxon>
        <taxon>Vibrio</taxon>
    </lineage>
</organism>
<dbReference type="GO" id="GO:0022857">
    <property type="term" value="F:transmembrane transporter activity"/>
    <property type="evidence" value="ECO:0007669"/>
    <property type="project" value="InterPro"/>
</dbReference>
<dbReference type="KEGG" id="vvl:VV93_v1c40730"/>
<evidence type="ECO:0000313" key="8">
    <source>
        <dbReference type="EMBL" id="POB45501.1"/>
    </source>
</evidence>
<evidence type="ECO:0000256" key="3">
    <source>
        <dbReference type="ARBA" id="ARBA00022989"/>
    </source>
</evidence>
<dbReference type="GO" id="GO:1990961">
    <property type="term" value="P:xenobiotic detoxification by transmembrane export across the plasma membrane"/>
    <property type="evidence" value="ECO:0007669"/>
    <property type="project" value="TreeGrafter"/>
</dbReference>
<feature type="transmembrane region" description="Helical" evidence="5">
    <location>
        <begin position="75"/>
        <end position="97"/>
    </location>
</feature>
<feature type="transmembrane region" description="Helical" evidence="5">
    <location>
        <begin position="134"/>
        <end position="158"/>
    </location>
</feature>
<feature type="transmembrane region" description="Helical" evidence="5">
    <location>
        <begin position="339"/>
        <end position="357"/>
    </location>
</feature>
<dbReference type="Pfam" id="PF07690">
    <property type="entry name" value="MFS_1"/>
    <property type="match status" value="1"/>
</dbReference>
<feature type="transmembrane region" description="Helical" evidence="5">
    <location>
        <begin position="249"/>
        <end position="271"/>
    </location>
</feature>
<feature type="transmembrane region" description="Helical" evidence="5">
    <location>
        <begin position="45"/>
        <end position="63"/>
    </location>
</feature>
<dbReference type="InterPro" id="IPR036259">
    <property type="entry name" value="MFS_trans_sf"/>
</dbReference>
<dbReference type="Proteomes" id="UP000237466">
    <property type="component" value="Unassembled WGS sequence"/>
</dbReference>
<dbReference type="OMA" id="GSASYNW"/>
<dbReference type="EMBL" id="CP019291">
    <property type="protein sequence ID" value="AXX62345.1"/>
    <property type="molecule type" value="Genomic_DNA"/>
</dbReference>
<dbReference type="EMBL" id="PDGH01000113">
    <property type="protein sequence ID" value="POB45501.1"/>
    <property type="molecule type" value="Genomic_DNA"/>
</dbReference>
<dbReference type="PROSITE" id="PS50850">
    <property type="entry name" value="MFS"/>
    <property type="match status" value="1"/>
</dbReference>
<dbReference type="RefSeq" id="WP_011081529.1">
    <property type="nucleotide sequence ID" value="NZ_CABMOC010000005.1"/>
</dbReference>
<proteinExistence type="predicted"/>
<evidence type="ECO:0000256" key="5">
    <source>
        <dbReference type="SAM" id="Phobius"/>
    </source>
</evidence>
<dbReference type="PANTHER" id="PTHR23502">
    <property type="entry name" value="MAJOR FACILITATOR SUPERFAMILY"/>
    <property type="match status" value="1"/>
</dbReference>
<dbReference type="GO" id="GO:0005886">
    <property type="term" value="C:plasma membrane"/>
    <property type="evidence" value="ECO:0007669"/>
    <property type="project" value="TreeGrafter"/>
</dbReference>
<feature type="domain" description="Major facilitator superfamily (MFS) profile" evidence="6">
    <location>
        <begin position="9"/>
        <end position="395"/>
    </location>
</feature>
<evidence type="ECO:0000256" key="2">
    <source>
        <dbReference type="ARBA" id="ARBA00022692"/>
    </source>
</evidence>
<dbReference type="InterPro" id="IPR020846">
    <property type="entry name" value="MFS_dom"/>
</dbReference>
<evidence type="ECO:0000313" key="9">
    <source>
        <dbReference type="Proteomes" id="UP000237466"/>
    </source>
</evidence>
<dbReference type="SUPFAM" id="SSF103473">
    <property type="entry name" value="MFS general substrate transporter"/>
    <property type="match status" value="1"/>
</dbReference>
<evidence type="ECO:0000256" key="1">
    <source>
        <dbReference type="ARBA" id="ARBA00004141"/>
    </source>
</evidence>
<dbReference type="InterPro" id="IPR011701">
    <property type="entry name" value="MFS"/>
</dbReference>
<dbReference type="Gene3D" id="1.20.1720.10">
    <property type="entry name" value="Multidrug resistance protein D"/>
    <property type="match status" value="1"/>
</dbReference>
<evidence type="ECO:0000313" key="10">
    <source>
        <dbReference type="Proteomes" id="UP000263418"/>
    </source>
</evidence>
<protein>
    <submittedName>
        <fullName evidence="8">MFS transporter</fullName>
    </submittedName>
    <submittedName>
        <fullName evidence="7">Multidrug resistance protein D</fullName>
    </submittedName>
</protein>
<feature type="transmembrane region" description="Helical" evidence="5">
    <location>
        <begin position="103"/>
        <end position="122"/>
    </location>
</feature>
<feature type="transmembrane region" description="Helical" evidence="5">
    <location>
        <begin position="12"/>
        <end position="33"/>
    </location>
</feature>
<keyword evidence="3 5" id="KW-1133">Transmembrane helix</keyword>
<feature type="transmembrane region" description="Helical" evidence="5">
    <location>
        <begin position="219"/>
        <end position="237"/>
    </location>
</feature>